<evidence type="ECO:0000256" key="6">
    <source>
        <dbReference type="SAM" id="Phobius"/>
    </source>
</evidence>
<dbReference type="InterPro" id="IPR036249">
    <property type="entry name" value="Thioredoxin-like_sf"/>
</dbReference>
<protein>
    <submittedName>
        <fullName evidence="8">Disulfide bond formation protein DsbA</fullName>
    </submittedName>
</protein>
<keyword evidence="6" id="KW-0812">Transmembrane</keyword>
<comment type="caution">
    <text evidence="8">The sequence shown here is derived from an EMBL/GenBank/DDBJ whole genome shotgun (WGS) entry which is preliminary data.</text>
</comment>
<evidence type="ECO:0000259" key="7">
    <source>
        <dbReference type="PROSITE" id="PS51352"/>
    </source>
</evidence>
<keyword evidence="5" id="KW-0676">Redox-active center</keyword>
<keyword evidence="6" id="KW-1133">Transmembrane helix</keyword>
<sequence length="233" mass="24981">MEPQKQSISIPVAIVVAGALIGFAIYMSGKPVNAPTAPTPGGNPTASDVKINPVSSNDHILGNPNAKIVLVEYSDTECPYCKRFHETLQRLMAEYGKDGSLAWVYRSFPISSLHPKAPKEAEALECAAEQGGNTAFWKYTDKLYEITPSNNNLDMAQLPTIAGDIGLDVTAFNTCLSSGKMAVKVKAQYDDGAAAGAQGTPYSVLITKNEKIPITQGALPYENMKEIIDSLLK</sequence>
<evidence type="ECO:0000256" key="3">
    <source>
        <dbReference type="ARBA" id="ARBA00023002"/>
    </source>
</evidence>
<evidence type="ECO:0000256" key="4">
    <source>
        <dbReference type="ARBA" id="ARBA00023157"/>
    </source>
</evidence>
<feature type="domain" description="Thioredoxin" evidence="7">
    <location>
        <begin position="26"/>
        <end position="233"/>
    </location>
</feature>
<dbReference type="EMBL" id="PFEQ01000013">
    <property type="protein sequence ID" value="PJE74054.1"/>
    <property type="molecule type" value="Genomic_DNA"/>
</dbReference>
<evidence type="ECO:0000256" key="2">
    <source>
        <dbReference type="ARBA" id="ARBA00022729"/>
    </source>
</evidence>
<evidence type="ECO:0000313" key="9">
    <source>
        <dbReference type="Proteomes" id="UP000228700"/>
    </source>
</evidence>
<keyword evidence="2" id="KW-0732">Signal</keyword>
<dbReference type="Gene3D" id="3.40.30.10">
    <property type="entry name" value="Glutaredoxin"/>
    <property type="match status" value="1"/>
</dbReference>
<accession>A0A2M8LBS8</accession>
<reference evidence="9" key="1">
    <citation type="submission" date="2017-09" db="EMBL/GenBank/DDBJ databases">
        <title>Depth-based differentiation of microbial function through sediment-hosted aquifers and enrichment of novel symbionts in the deep terrestrial subsurface.</title>
        <authorList>
            <person name="Probst A.J."/>
            <person name="Ladd B."/>
            <person name="Jarett J.K."/>
            <person name="Geller-Mcgrath D.E."/>
            <person name="Sieber C.M.K."/>
            <person name="Emerson J.B."/>
            <person name="Anantharaman K."/>
            <person name="Thomas B.C."/>
            <person name="Malmstrom R."/>
            <person name="Stieglmeier M."/>
            <person name="Klingl A."/>
            <person name="Woyke T."/>
            <person name="Ryan C.M."/>
            <person name="Banfield J.F."/>
        </authorList>
    </citation>
    <scope>NUCLEOTIDE SEQUENCE [LARGE SCALE GENOMIC DNA]</scope>
</reference>
<comment type="similarity">
    <text evidence="1">Belongs to the thioredoxin family. DsbA subfamily.</text>
</comment>
<evidence type="ECO:0000256" key="1">
    <source>
        <dbReference type="ARBA" id="ARBA00005791"/>
    </source>
</evidence>
<name>A0A2M8LBS8_9BACT</name>
<dbReference type="GO" id="GO:0016491">
    <property type="term" value="F:oxidoreductase activity"/>
    <property type="evidence" value="ECO:0007669"/>
    <property type="project" value="UniProtKB-KW"/>
</dbReference>
<evidence type="ECO:0000256" key="5">
    <source>
        <dbReference type="ARBA" id="ARBA00023284"/>
    </source>
</evidence>
<dbReference type="Pfam" id="PF13462">
    <property type="entry name" value="Thioredoxin_4"/>
    <property type="match status" value="1"/>
</dbReference>
<feature type="transmembrane region" description="Helical" evidence="6">
    <location>
        <begin position="7"/>
        <end position="27"/>
    </location>
</feature>
<dbReference type="AlphaFoldDB" id="A0A2M8LBS8"/>
<keyword evidence="6" id="KW-0472">Membrane</keyword>
<dbReference type="InterPro" id="IPR012336">
    <property type="entry name" value="Thioredoxin-like_fold"/>
</dbReference>
<gene>
    <name evidence="8" type="ORF">COV01_03060</name>
</gene>
<dbReference type="PANTHER" id="PTHR13887:SF14">
    <property type="entry name" value="DISULFIDE BOND FORMATION PROTEIN D"/>
    <property type="match status" value="1"/>
</dbReference>
<proteinExistence type="inferred from homology"/>
<keyword evidence="4" id="KW-1015">Disulfide bond</keyword>
<dbReference type="Proteomes" id="UP000228700">
    <property type="component" value="Unassembled WGS sequence"/>
</dbReference>
<dbReference type="PANTHER" id="PTHR13887">
    <property type="entry name" value="GLUTATHIONE S-TRANSFERASE KAPPA"/>
    <property type="match status" value="1"/>
</dbReference>
<evidence type="ECO:0000313" key="8">
    <source>
        <dbReference type="EMBL" id="PJE74054.1"/>
    </source>
</evidence>
<keyword evidence="3" id="KW-0560">Oxidoreductase</keyword>
<dbReference type="PROSITE" id="PS51352">
    <property type="entry name" value="THIOREDOXIN_2"/>
    <property type="match status" value="1"/>
</dbReference>
<dbReference type="InterPro" id="IPR013766">
    <property type="entry name" value="Thioredoxin_domain"/>
</dbReference>
<dbReference type="SUPFAM" id="SSF52833">
    <property type="entry name" value="Thioredoxin-like"/>
    <property type="match status" value="1"/>
</dbReference>
<organism evidence="8 9">
    <name type="scientific">Candidatus Taylorbacteria bacterium CG10_big_fil_rev_8_21_14_0_10_41_48</name>
    <dbReference type="NCBI Taxonomy" id="1975024"/>
    <lineage>
        <taxon>Bacteria</taxon>
        <taxon>Candidatus Tayloriibacteriota</taxon>
    </lineage>
</organism>